<dbReference type="InterPro" id="IPR000717">
    <property type="entry name" value="PCI_dom"/>
</dbReference>
<keyword evidence="1" id="KW-0963">Cytoplasm</keyword>
<sequence length="105" mass="12260">MAPHLLRYLTVCVIISSDKKKKSLIKDLVHLVQQEAYSYQDPVTEFISCLYVKFDFDGTQEKLKLCETVLPNDFFLTGCFEDFMENARLLMFESFCRIHHSVGIE</sequence>
<comment type="caution">
    <text evidence="5">The sequence shown here is derived from an EMBL/GenBank/DDBJ whole genome shotgun (WGS) entry which is preliminary data.</text>
</comment>
<evidence type="ECO:0000259" key="4">
    <source>
        <dbReference type="PROSITE" id="PS50250"/>
    </source>
</evidence>
<dbReference type="GO" id="GO:0005852">
    <property type="term" value="C:eukaryotic translation initiation factor 3 complex"/>
    <property type="evidence" value="ECO:0007669"/>
    <property type="project" value="InterPro"/>
</dbReference>
<feature type="domain" description="PCI" evidence="4">
    <location>
        <begin position="1"/>
        <end position="105"/>
    </location>
</feature>
<dbReference type="EMBL" id="CAAALY010020975">
    <property type="protein sequence ID" value="VEL14386.1"/>
    <property type="molecule type" value="Genomic_DNA"/>
</dbReference>
<name>A0A3S5FCS3_9PLAT</name>
<organism evidence="5 6">
    <name type="scientific">Protopolystoma xenopodis</name>
    <dbReference type="NCBI Taxonomy" id="117903"/>
    <lineage>
        <taxon>Eukaryota</taxon>
        <taxon>Metazoa</taxon>
        <taxon>Spiralia</taxon>
        <taxon>Lophotrochozoa</taxon>
        <taxon>Platyhelminthes</taxon>
        <taxon>Monogenea</taxon>
        <taxon>Polyopisthocotylea</taxon>
        <taxon>Polystomatidea</taxon>
        <taxon>Polystomatidae</taxon>
        <taxon>Protopolystoma</taxon>
    </lineage>
</organism>
<dbReference type="PROSITE" id="PS50250">
    <property type="entry name" value="PCI"/>
    <property type="match status" value="1"/>
</dbReference>
<dbReference type="GO" id="GO:0003743">
    <property type="term" value="F:translation initiation factor activity"/>
    <property type="evidence" value="ECO:0007669"/>
    <property type="project" value="UniProtKB-KW"/>
</dbReference>
<dbReference type="PANTHER" id="PTHR10317">
    <property type="entry name" value="EUKARYOTIC TRANSLATION INITIATION FACTOR 3 SUBUNIT E"/>
    <property type="match status" value="1"/>
</dbReference>
<proteinExistence type="predicted"/>
<evidence type="ECO:0000313" key="6">
    <source>
        <dbReference type="Proteomes" id="UP000784294"/>
    </source>
</evidence>
<evidence type="ECO:0000256" key="2">
    <source>
        <dbReference type="ARBA" id="ARBA00022540"/>
    </source>
</evidence>
<evidence type="ECO:0000256" key="3">
    <source>
        <dbReference type="ARBA" id="ARBA00022917"/>
    </source>
</evidence>
<evidence type="ECO:0000256" key="1">
    <source>
        <dbReference type="ARBA" id="ARBA00022490"/>
    </source>
</evidence>
<evidence type="ECO:0000313" key="5">
    <source>
        <dbReference type="EMBL" id="VEL14386.1"/>
    </source>
</evidence>
<dbReference type="Proteomes" id="UP000784294">
    <property type="component" value="Unassembled WGS sequence"/>
</dbReference>
<keyword evidence="3" id="KW-0648">Protein biosynthesis</keyword>
<protein>
    <recommendedName>
        <fullName evidence="4">PCI domain-containing protein</fullName>
    </recommendedName>
</protein>
<accession>A0A3S5FCS3</accession>
<keyword evidence="6" id="KW-1185">Reference proteome</keyword>
<keyword evidence="2" id="KW-0396">Initiation factor</keyword>
<reference evidence="5" key="1">
    <citation type="submission" date="2018-11" db="EMBL/GenBank/DDBJ databases">
        <authorList>
            <consortium name="Pathogen Informatics"/>
        </authorList>
    </citation>
    <scope>NUCLEOTIDE SEQUENCE</scope>
</reference>
<dbReference type="AlphaFoldDB" id="A0A3S5FCS3"/>
<dbReference type="OrthoDB" id="6271185at2759"/>
<dbReference type="InterPro" id="IPR016650">
    <property type="entry name" value="eIF3e"/>
</dbReference>
<gene>
    <name evidence="5" type="ORF">PXEA_LOCUS7826</name>
</gene>